<name>A0ABY7EMJ3_MYAAR</name>
<accession>A0ABY7EMJ3</accession>
<dbReference type="SUPFAM" id="SSF46785">
    <property type="entry name" value="Winged helix' DNA-binding domain"/>
    <property type="match status" value="1"/>
</dbReference>
<dbReference type="InterPro" id="IPR058699">
    <property type="entry name" value="RRM_LARP4/4B"/>
</dbReference>
<dbReference type="SMART" id="SM00715">
    <property type="entry name" value="LA"/>
    <property type="match status" value="1"/>
</dbReference>
<evidence type="ECO:0000256" key="2">
    <source>
        <dbReference type="ARBA" id="ARBA00022884"/>
    </source>
</evidence>
<feature type="compositionally biased region" description="Low complexity" evidence="4">
    <location>
        <begin position="718"/>
        <end position="739"/>
    </location>
</feature>
<feature type="region of interest" description="Disordered" evidence="4">
    <location>
        <begin position="997"/>
        <end position="1052"/>
    </location>
</feature>
<evidence type="ECO:0000256" key="4">
    <source>
        <dbReference type="SAM" id="MobiDB-lite"/>
    </source>
</evidence>
<evidence type="ECO:0000256" key="3">
    <source>
        <dbReference type="PROSITE-ProRule" id="PRU00332"/>
    </source>
</evidence>
<feature type="region of interest" description="Disordered" evidence="4">
    <location>
        <begin position="932"/>
        <end position="970"/>
    </location>
</feature>
<organism evidence="6 7">
    <name type="scientific">Mya arenaria</name>
    <name type="common">Soft-shell clam</name>
    <dbReference type="NCBI Taxonomy" id="6604"/>
    <lineage>
        <taxon>Eukaryota</taxon>
        <taxon>Metazoa</taxon>
        <taxon>Spiralia</taxon>
        <taxon>Lophotrochozoa</taxon>
        <taxon>Mollusca</taxon>
        <taxon>Bivalvia</taxon>
        <taxon>Autobranchia</taxon>
        <taxon>Heteroconchia</taxon>
        <taxon>Euheterodonta</taxon>
        <taxon>Imparidentia</taxon>
        <taxon>Neoheterodontei</taxon>
        <taxon>Myida</taxon>
        <taxon>Myoidea</taxon>
        <taxon>Myidae</taxon>
        <taxon>Mya</taxon>
    </lineage>
</organism>
<dbReference type="Pfam" id="PF05383">
    <property type="entry name" value="La"/>
    <property type="match status" value="1"/>
</dbReference>
<feature type="compositionally biased region" description="Basic and acidic residues" evidence="4">
    <location>
        <begin position="397"/>
        <end position="412"/>
    </location>
</feature>
<dbReference type="Proteomes" id="UP001164746">
    <property type="component" value="Chromosome 7"/>
</dbReference>
<evidence type="ECO:0000259" key="5">
    <source>
        <dbReference type="PROSITE" id="PS50961"/>
    </source>
</evidence>
<feature type="region of interest" description="Disordered" evidence="4">
    <location>
        <begin position="874"/>
        <end position="919"/>
    </location>
</feature>
<dbReference type="CDD" id="cd12430">
    <property type="entry name" value="RRM_LARP4_5_like"/>
    <property type="match status" value="1"/>
</dbReference>
<reference evidence="6" key="1">
    <citation type="submission" date="2022-11" db="EMBL/GenBank/DDBJ databases">
        <title>Centuries of genome instability and evolution in soft-shell clam transmissible cancer (bioRxiv).</title>
        <authorList>
            <person name="Hart S.F.M."/>
            <person name="Yonemitsu M.A."/>
            <person name="Giersch R.M."/>
            <person name="Beal B.F."/>
            <person name="Arriagada G."/>
            <person name="Davis B.W."/>
            <person name="Ostrander E.A."/>
            <person name="Goff S.P."/>
            <person name="Metzger M.J."/>
        </authorList>
    </citation>
    <scope>NUCLEOTIDE SEQUENCE</scope>
    <source>
        <strain evidence="6">MELC-2E11</strain>
        <tissue evidence="6">Siphon/mantle</tissue>
    </source>
</reference>
<evidence type="ECO:0000256" key="1">
    <source>
        <dbReference type="ARBA" id="ARBA00022553"/>
    </source>
</evidence>
<feature type="compositionally biased region" description="Polar residues" evidence="4">
    <location>
        <begin position="942"/>
        <end position="970"/>
    </location>
</feature>
<dbReference type="InterPro" id="IPR036388">
    <property type="entry name" value="WH-like_DNA-bd_sf"/>
</dbReference>
<evidence type="ECO:0000313" key="6">
    <source>
        <dbReference type="EMBL" id="WAR10197.1"/>
    </source>
</evidence>
<dbReference type="Gene3D" id="1.10.10.10">
    <property type="entry name" value="Winged helix-like DNA-binding domain superfamily/Winged helix DNA-binding domain"/>
    <property type="match status" value="1"/>
</dbReference>
<feature type="compositionally biased region" description="Low complexity" evidence="4">
    <location>
        <begin position="997"/>
        <end position="1007"/>
    </location>
</feature>
<gene>
    <name evidence="6" type="ORF">MAR_035273</name>
</gene>
<feature type="region of interest" description="Disordered" evidence="4">
    <location>
        <begin position="93"/>
        <end position="114"/>
    </location>
</feature>
<proteinExistence type="predicted"/>
<dbReference type="PANTHER" id="PTHR22792">
    <property type="entry name" value="LUPUS LA PROTEIN-RELATED"/>
    <property type="match status" value="1"/>
</dbReference>
<dbReference type="InterPro" id="IPR006630">
    <property type="entry name" value="La_HTH"/>
</dbReference>
<feature type="compositionally biased region" description="Polar residues" evidence="4">
    <location>
        <begin position="1008"/>
        <end position="1025"/>
    </location>
</feature>
<dbReference type="Pfam" id="PF26088">
    <property type="entry name" value="RRM_LARP4"/>
    <property type="match status" value="1"/>
</dbReference>
<keyword evidence="2 3" id="KW-0694">RNA-binding</keyword>
<feature type="region of interest" description="Disordered" evidence="4">
    <location>
        <begin position="710"/>
        <end position="762"/>
    </location>
</feature>
<evidence type="ECO:0000313" key="7">
    <source>
        <dbReference type="Proteomes" id="UP001164746"/>
    </source>
</evidence>
<dbReference type="InterPro" id="IPR036390">
    <property type="entry name" value="WH_DNA-bd_sf"/>
</dbReference>
<keyword evidence="1" id="KW-0597">Phosphoprotein</keyword>
<feature type="region of interest" description="Disordered" evidence="4">
    <location>
        <begin position="385"/>
        <end position="421"/>
    </location>
</feature>
<feature type="region of interest" description="Disordered" evidence="4">
    <location>
        <begin position="258"/>
        <end position="299"/>
    </location>
</feature>
<feature type="compositionally biased region" description="Basic and acidic residues" evidence="4">
    <location>
        <begin position="94"/>
        <end position="107"/>
    </location>
</feature>
<dbReference type="EMBL" id="CP111018">
    <property type="protein sequence ID" value="WAR10197.1"/>
    <property type="molecule type" value="Genomic_DNA"/>
</dbReference>
<keyword evidence="7" id="KW-1185">Reference proteome</keyword>
<dbReference type="PROSITE" id="PS50961">
    <property type="entry name" value="HTH_LA"/>
    <property type="match status" value="1"/>
</dbReference>
<feature type="domain" description="HTH La-type RNA-binding" evidence="5">
    <location>
        <begin position="526"/>
        <end position="620"/>
    </location>
</feature>
<sequence length="1067" mass="116676">MNYSIEYKVALRLYDRNNSATLMTSDRANFGEAELELNNTPFAKVESNYETLKLHTQIGVASYHGARLFPPTRSDTQVTKGVPVIDYFDYVNPDDAKNEEEEKKEEANDGEMSLSKSWYEEVEEYEADHDVGEEQIDRSAEENEIYRIPKMVGNSHAGGTDNAREVNTVGKTVVKGRHRKVERGKKTDGIYDMAGNKCDKTVIKKMRAEKNTADSTGNTKAELSKTAEKNLDVKEVVDKTAAEGGKVIPCYKESVNTRHVNDGMKDNTKDSSEASKDSNKLSKTDIPEDSDLGKGEQKDKEVEVWTSIEDKEVSDTVQSQIDTRLHNYEQFSHENLFPGDVFYYSANSIVVCVKQTRQGYEKDYTLQQVTPKLQGLNPNATVFSLQKSSTPTAPGHLSDRQPADNEQGDGHNDSGIGIGNSAESVSDYSFANGDMSLDKSGNTVFSPDVAESPFQAEFSPFTDNQAFTDNASLAMKLDELGPALVEGPGEGPLVEGVGDSSSVPMQGVQYTAENGSITDGEAHDGGIPEDQVRMVLKNQLESLFSRENLSNDSYLQSQMDADQYVPIATVASLDQDVQNLFSGENCPRFVSCEFAHNSNWYVTFDSDADAQRAYQFLREEVQTFLGKPIMARIKAKPLIRTYRPQNGYINKRFQPQPVVSPLPTEQQAMPFYPPPPNILQNWPSPTMLDPSMVLAMNGYQATGVKMNNQVPNRNLYHSNTVSNNNTSSSSSNNNRGSNSPWVVRGSTRMTRSRPVFNTNMSDSRMLPTTTVLTRMVHRKATSTVACPTINTTNTTNLAAGMVTMAIIQTMATTCHLRTHTTTKTYTRSQTMVPRLLGVAGEKAVIHIMGGLHIRMVTIVTAICTTLLDLIQRSNSSQTSTKEGGPPAFSSRSLPPNKFDYEPTSFPPLPGAESNTASEEVFESKLSDVVKGTAKTQVKEMPKSSSPVLPSGPNTALTSSTNTKPVNASKESSFTQSVASLQSAPSQSAISVASSAAVTMSSRVTATTDPSVAQPASVSQTRSSKSIPPVQSVAECKTSQERPLSHSNSVSEQELLSLNSVSVKINIK</sequence>
<dbReference type="PANTHER" id="PTHR22792:SF131">
    <property type="entry name" value="LA-RELATED PROTEIN LARP4B"/>
    <property type="match status" value="1"/>
</dbReference>
<protein>
    <submittedName>
        <fullName evidence="6">LAR4B-like protein</fullName>
    </submittedName>
</protein>
<dbReference type="InterPro" id="IPR045180">
    <property type="entry name" value="La_dom_prot"/>
</dbReference>